<keyword evidence="3" id="KW-0645">Protease</keyword>
<reference evidence="9 10" key="1">
    <citation type="submission" date="2024-09" db="EMBL/GenBank/DDBJ databases">
        <authorList>
            <person name="Sun Q."/>
            <person name="Mori K."/>
        </authorList>
    </citation>
    <scope>NUCLEOTIDE SEQUENCE [LARGE SCALE GENOMIC DNA]</scope>
    <source>
        <strain evidence="9 10">KCTC 23315</strain>
    </source>
</reference>
<evidence type="ECO:0000259" key="8">
    <source>
        <dbReference type="Pfam" id="PF17676"/>
    </source>
</evidence>
<comment type="similarity">
    <text evidence="1">Belongs to the peptidase S66 family.</text>
</comment>
<evidence type="ECO:0000256" key="1">
    <source>
        <dbReference type="ARBA" id="ARBA00010233"/>
    </source>
</evidence>
<dbReference type="InterPro" id="IPR027478">
    <property type="entry name" value="LdcA_N"/>
</dbReference>
<keyword evidence="4" id="KW-0378">Hydrolase</keyword>
<dbReference type="InterPro" id="IPR003507">
    <property type="entry name" value="S66_fam"/>
</dbReference>
<accession>A0ABV6B7D3</accession>
<feature type="chain" id="PRO_5045258059" evidence="6">
    <location>
        <begin position="37"/>
        <end position="356"/>
    </location>
</feature>
<dbReference type="Pfam" id="PF17676">
    <property type="entry name" value="Peptidase_S66C"/>
    <property type="match status" value="1"/>
</dbReference>
<proteinExistence type="inferred from homology"/>
<dbReference type="Proteomes" id="UP001589813">
    <property type="component" value="Unassembled WGS sequence"/>
</dbReference>
<comment type="caution">
    <text evidence="9">The sequence shown here is derived from an EMBL/GenBank/DDBJ whole genome shotgun (WGS) entry which is preliminary data.</text>
</comment>
<dbReference type="PANTHER" id="PTHR30237:SF2">
    <property type="entry name" value="MUREIN TETRAPEPTIDE CARBOXYPEPTIDASE"/>
    <property type="match status" value="1"/>
</dbReference>
<dbReference type="SUPFAM" id="SSF141986">
    <property type="entry name" value="LD-carboxypeptidase A C-terminal domain-like"/>
    <property type="match status" value="1"/>
</dbReference>
<dbReference type="Pfam" id="PF02016">
    <property type="entry name" value="Peptidase_S66"/>
    <property type="match status" value="1"/>
</dbReference>
<evidence type="ECO:0000256" key="2">
    <source>
        <dbReference type="ARBA" id="ARBA00022645"/>
    </source>
</evidence>
<gene>
    <name evidence="9" type="ORF">ACFFJP_00635</name>
</gene>
<feature type="domain" description="LD-carboxypeptidase C-terminal" evidence="8">
    <location>
        <begin position="224"/>
        <end position="340"/>
    </location>
</feature>
<dbReference type="InterPro" id="IPR027461">
    <property type="entry name" value="Carboxypeptidase_A_C_sf"/>
</dbReference>
<protein>
    <submittedName>
        <fullName evidence="9">LD-carboxypeptidase</fullName>
    </submittedName>
</protein>
<organism evidence="9 10">
    <name type="scientific">Rheinheimera tilapiae</name>
    <dbReference type="NCBI Taxonomy" id="875043"/>
    <lineage>
        <taxon>Bacteria</taxon>
        <taxon>Pseudomonadati</taxon>
        <taxon>Pseudomonadota</taxon>
        <taxon>Gammaproteobacteria</taxon>
        <taxon>Chromatiales</taxon>
        <taxon>Chromatiaceae</taxon>
        <taxon>Rheinheimera</taxon>
    </lineage>
</organism>
<dbReference type="PANTHER" id="PTHR30237">
    <property type="entry name" value="MURAMOYLTETRAPEPTIDE CARBOXYPEPTIDASE"/>
    <property type="match status" value="1"/>
</dbReference>
<evidence type="ECO:0000256" key="5">
    <source>
        <dbReference type="ARBA" id="ARBA00022825"/>
    </source>
</evidence>
<feature type="domain" description="LD-carboxypeptidase N-terminal" evidence="7">
    <location>
        <begin position="54"/>
        <end position="171"/>
    </location>
</feature>
<dbReference type="InterPro" id="IPR040449">
    <property type="entry name" value="Peptidase_S66_N"/>
</dbReference>
<sequence length="356" mass="38188">MQMSEANLPRRQLAKNILGLAATGTLFSLAAPAAMAAAPLPMIKPRPLQPGDTVGLVSPSAATADAMDFQLVQQAMQALGFKVKNGNFIANRRGHLAGTDAERAADLNAMFADPEVKAVICLRGGSGAARILPLLDYALIATNPKPLLGYSDITALHCALQAKTGLISFHGPNGTDGWPAFNVQQFQQLFFAKVLPLYKNEAEINDELVPRNSQTLTIRSGIAEGRLVGGNLTVLTALSGTPYFPDCRDKILFIEDIAEAPYRIDRMLSTLALNGTLKQIKGLVFGECTDCEPEHGYGNLTLDQILQDYVLPLQIPAYRGAMIGHLKRQFILPVGAKVRLDATAGTLQLLEPVFAG</sequence>
<dbReference type="Gene3D" id="3.50.30.60">
    <property type="entry name" value="LD-carboxypeptidase A C-terminal domain-like"/>
    <property type="match status" value="1"/>
</dbReference>
<dbReference type="Gene3D" id="3.40.50.10740">
    <property type="entry name" value="Class I glutamine amidotransferase-like"/>
    <property type="match status" value="1"/>
</dbReference>
<evidence type="ECO:0000313" key="9">
    <source>
        <dbReference type="EMBL" id="MFC0046789.1"/>
    </source>
</evidence>
<dbReference type="PIRSF" id="PIRSF028757">
    <property type="entry name" value="LD-carboxypeptidase"/>
    <property type="match status" value="1"/>
</dbReference>
<keyword evidence="5" id="KW-0720">Serine protease</keyword>
<evidence type="ECO:0000313" key="10">
    <source>
        <dbReference type="Proteomes" id="UP001589813"/>
    </source>
</evidence>
<feature type="signal peptide" evidence="6">
    <location>
        <begin position="1"/>
        <end position="36"/>
    </location>
</feature>
<dbReference type="CDD" id="cd07025">
    <property type="entry name" value="Peptidase_S66"/>
    <property type="match status" value="1"/>
</dbReference>
<keyword evidence="10" id="KW-1185">Reference proteome</keyword>
<keyword evidence="2" id="KW-0121">Carboxypeptidase</keyword>
<name>A0ABV6B7D3_9GAMM</name>
<evidence type="ECO:0000256" key="3">
    <source>
        <dbReference type="ARBA" id="ARBA00022670"/>
    </source>
</evidence>
<dbReference type="RefSeq" id="WP_377239373.1">
    <property type="nucleotide sequence ID" value="NZ_JBHLXP010000001.1"/>
</dbReference>
<dbReference type="InterPro" id="IPR029062">
    <property type="entry name" value="Class_I_gatase-like"/>
</dbReference>
<evidence type="ECO:0000259" key="7">
    <source>
        <dbReference type="Pfam" id="PF02016"/>
    </source>
</evidence>
<evidence type="ECO:0000256" key="4">
    <source>
        <dbReference type="ARBA" id="ARBA00022801"/>
    </source>
</evidence>
<dbReference type="InterPro" id="IPR040921">
    <property type="entry name" value="Peptidase_S66C"/>
</dbReference>
<keyword evidence="6" id="KW-0732">Signal</keyword>
<dbReference type="InterPro" id="IPR006311">
    <property type="entry name" value="TAT_signal"/>
</dbReference>
<dbReference type="EMBL" id="JBHLXP010000001">
    <property type="protein sequence ID" value="MFC0046789.1"/>
    <property type="molecule type" value="Genomic_DNA"/>
</dbReference>
<dbReference type="PROSITE" id="PS51318">
    <property type="entry name" value="TAT"/>
    <property type="match status" value="1"/>
</dbReference>
<dbReference type="SUPFAM" id="SSF52317">
    <property type="entry name" value="Class I glutamine amidotransferase-like"/>
    <property type="match status" value="1"/>
</dbReference>
<evidence type="ECO:0000256" key="6">
    <source>
        <dbReference type="SAM" id="SignalP"/>
    </source>
</evidence>